<evidence type="ECO:0000313" key="3">
    <source>
        <dbReference type="Proteomes" id="UP001338125"/>
    </source>
</evidence>
<dbReference type="Gene3D" id="3.40.630.30">
    <property type="match status" value="1"/>
</dbReference>
<accession>A0ABR0SU33</accession>
<feature type="domain" description="N-acetyltransferase" evidence="1">
    <location>
        <begin position="10"/>
        <end position="190"/>
    </location>
</feature>
<dbReference type="InterPro" id="IPR016181">
    <property type="entry name" value="Acyl_CoA_acyltransferase"/>
</dbReference>
<sequence>MENLEAYTDRLLLRRLVSNELGGRDLEAFHQVWSSEQATQWLSRGPCKDELESQAWMAGILPSSSPGITKISYAVFHRTPKTSPSSPEMGNQGSGWEAVGIITLLPIQSPVPVADEAPNPERRILELGYLFLPTAWGRGYATESLRELLRLCRHDDDGVAPGEVVETDVRANVERENVKSVRVVEKLGFHEVGEFEVDNKRESSEGKKKITVVQYRRLV</sequence>
<protein>
    <recommendedName>
        <fullName evidence="1">N-acetyltransferase domain-containing protein</fullName>
    </recommendedName>
</protein>
<name>A0ABR0SU33_9HYPO</name>
<dbReference type="Proteomes" id="UP001338125">
    <property type="component" value="Unassembled WGS sequence"/>
</dbReference>
<organism evidence="2 3">
    <name type="scientific">Cladobotryum mycophilum</name>
    <dbReference type="NCBI Taxonomy" id="491253"/>
    <lineage>
        <taxon>Eukaryota</taxon>
        <taxon>Fungi</taxon>
        <taxon>Dikarya</taxon>
        <taxon>Ascomycota</taxon>
        <taxon>Pezizomycotina</taxon>
        <taxon>Sordariomycetes</taxon>
        <taxon>Hypocreomycetidae</taxon>
        <taxon>Hypocreales</taxon>
        <taxon>Hypocreaceae</taxon>
        <taxon>Cladobotryum</taxon>
    </lineage>
</organism>
<evidence type="ECO:0000313" key="2">
    <source>
        <dbReference type="EMBL" id="KAK5995664.1"/>
    </source>
</evidence>
<dbReference type="SUPFAM" id="SSF55729">
    <property type="entry name" value="Acyl-CoA N-acyltransferases (Nat)"/>
    <property type="match status" value="1"/>
</dbReference>
<evidence type="ECO:0000259" key="1">
    <source>
        <dbReference type="Pfam" id="PF13302"/>
    </source>
</evidence>
<dbReference type="InterPro" id="IPR051531">
    <property type="entry name" value="N-acetyltransferase"/>
</dbReference>
<dbReference type="InterPro" id="IPR000182">
    <property type="entry name" value="GNAT_dom"/>
</dbReference>
<gene>
    <name evidence="2" type="ORF">PT974_04081</name>
</gene>
<dbReference type="PANTHER" id="PTHR43792:SF1">
    <property type="entry name" value="N-ACETYLTRANSFERASE DOMAIN-CONTAINING PROTEIN"/>
    <property type="match status" value="1"/>
</dbReference>
<dbReference type="Pfam" id="PF13302">
    <property type="entry name" value="Acetyltransf_3"/>
    <property type="match status" value="1"/>
</dbReference>
<comment type="caution">
    <text evidence="2">The sequence shown here is derived from an EMBL/GenBank/DDBJ whole genome shotgun (WGS) entry which is preliminary data.</text>
</comment>
<dbReference type="PANTHER" id="PTHR43792">
    <property type="entry name" value="GNAT FAMILY, PUTATIVE (AFU_ORTHOLOGUE AFUA_3G00765)-RELATED-RELATED"/>
    <property type="match status" value="1"/>
</dbReference>
<keyword evidence="3" id="KW-1185">Reference proteome</keyword>
<proteinExistence type="predicted"/>
<dbReference type="EMBL" id="JAVFKD010000004">
    <property type="protein sequence ID" value="KAK5995664.1"/>
    <property type="molecule type" value="Genomic_DNA"/>
</dbReference>
<reference evidence="2 3" key="1">
    <citation type="submission" date="2024-01" db="EMBL/GenBank/DDBJ databases">
        <title>Complete genome of Cladobotryum mycophilum ATHUM6906.</title>
        <authorList>
            <person name="Christinaki A.C."/>
            <person name="Myridakis A.I."/>
            <person name="Kouvelis V.N."/>
        </authorList>
    </citation>
    <scope>NUCLEOTIDE SEQUENCE [LARGE SCALE GENOMIC DNA]</scope>
    <source>
        <strain evidence="2 3">ATHUM6906</strain>
    </source>
</reference>